<dbReference type="GO" id="GO:0000160">
    <property type="term" value="P:phosphorelay signal transduction system"/>
    <property type="evidence" value="ECO:0007669"/>
    <property type="project" value="InterPro"/>
</dbReference>
<keyword evidence="3" id="KW-0812">Transmembrane</keyword>
<accession>A0A3B0WVB1</accession>
<feature type="coiled-coil region" evidence="2">
    <location>
        <begin position="192"/>
        <end position="219"/>
    </location>
</feature>
<keyword evidence="3" id="KW-1133">Transmembrane helix</keyword>
<dbReference type="Gene3D" id="3.40.50.2300">
    <property type="match status" value="1"/>
</dbReference>
<dbReference type="AlphaFoldDB" id="A0A3B0WVB1"/>
<evidence type="ECO:0000256" key="3">
    <source>
        <dbReference type="SAM" id="Phobius"/>
    </source>
</evidence>
<keyword evidence="1" id="KW-0597">Phosphoprotein</keyword>
<dbReference type="PROSITE" id="PS50110">
    <property type="entry name" value="RESPONSE_REGULATORY"/>
    <property type="match status" value="1"/>
</dbReference>
<dbReference type="PANTHER" id="PTHR44591">
    <property type="entry name" value="STRESS RESPONSE REGULATOR PROTEIN 1"/>
    <property type="match status" value="1"/>
</dbReference>
<dbReference type="PANTHER" id="PTHR44591:SF3">
    <property type="entry name" value="RESPONSE REGULATORY DOMAIN-CONTAINING PROTEIN"/>
    <property type="match status" value="1"/>
</dbReference>
<dbReference type="SMART" id="SM00448">
    <property type="entry name" value="REC"/>
    <property type="match status" value="1"/>
</dbReference>
<dbReference type="InterPro" id="IPR011006">
    <property type="entry name" value="CheY-like_superfamily"/>
</dbReference>
<evidence type="ECO:0000256" key="1">
    <source>
        <dbReference type="ARBA" id="ARBA00022553"/>
    </source>
</evidence>
<name>A0A3B0WVB1_9ZZZZ</name>
<feature type="domain" description="Response regulatory" evidence="4">
    <location>
        <begin position="5"/>
        <end position="121"/>
    </location>
</feature>
<sequence>MANKRALVIDDSKSARFVLKRMLVELQLDVDAVESAQDGINYLELNRPDIIFMDHMMPGMDGMEATKRIKENPQTSAIPIMMYTSKGGDLYLSQLKALGIIGIVPKTIGALELQESLLSVGLIDNATLDAASVKDKTVRTEKMPVTADNKEAEVSEEVAMLTISIDDLRQMLDDQTIELHKSMWLGIESVSNEIFNRLNVELEDRLDQIENLAENTDAEQSSNIPLNQPVSRQVNNIQSKWLMFILGILFLISFIFNSILISDNSKLKDKMEQQQVTQPGTNTNRSLGNNELEQGYDSQVNQVEIWDYIQWATKQTIEYPFDELALNDQRMSFVENIINRAVDVRFKGRIILQTHVGKFCLSSDTLGRYKLAKKKTPVTSCELVGNNIQPNDQPAAHQSLAFVNYLEDTALLNESGIIIEVTNLPRNSMLSKYPKQKASTTADKWNKAAQKNNRISVKLDPGYFSM</sequence>
<dbReference type="SUPFAM" id="SSF52172">
    <property type="entry name" value="CheY-like"/>
    <property type="match status" value="1"/>
</dbReference>
<dbReference type="Pfam" id="PF00072">
    <property type="entry name" value="Response_reg"/>
    <property type="match status" value="1"/>
</dbReference>
<evidence type="ECO:0000313" key="5">
    <source>
        <dbReference type="EMBL" id="VAW56323.1"/>
    </source>
</evidence>
<dbReference type="CDD" id="cd00156">
    <property type="entry name" value="REC"/>
    <property type="match status" value="1"/>
</dbReference>
<keyword evidence="2" id="KW-0175">Coiled coil</keyword>
<organism evidence="5">
    <name type="scientific">hydrothermal vent metagenome</name>
    <dbReference type="NCBI Taxonomy" id="652676"/>
    <lineage>
        <taxon>unclassified sequences</taxon>
        <taxon>metagenomes</taxon>
        <taxon>ecological metagenomes</taxon>
    </lineage>
</organism>
<reference evidence="5" key="1">
    <citation type="submission" date="2018-06" db="EMBL/GenBank/DDBJ databases">
        <authorList>
            <person name="Zhirakovskaya E."/>
        </authorList>
    </citation>
    <scope>NUCLEOTIDE SEQUENCE</scope>
</reference>
<keyword evidence="3" id="KW-0472">Membrane</keyword>
<feature type="transmembrane region" description="Helical" evidence="3">
    <location>
        <begin position="241"/>
        <end position="261"/>
    </location>
</feature>
<evidence type="ECO:0000259" key="4">
    <source>
        <dbReference type="PROSITE" id="PS50110"/>
    </source>
</evidence>
<evidence type="ECO:0000256" key="2">
    <source>
        <dbReference type="SAM" id="Coils"/>
    </source>
</evidence>
<dbReference type="EMBL" id="UOFF01000212">
    <property type="protein sequence ID" value="VAW56323.1"/>
    <property type="molecule type" value="Genomic_DNA"/>
</dbReference>
<gene>
    <name evidence="5" type="ORF">MNBD_GAMMA07-558</name>
</gene>
<dbReference type="InterPro" id="IPR001789">
    <property type="entry name" value="Sig_transdc_resp-reg_receiver"/>
</dbReference>
<proteinExistence type="predicted"/>
<protein>
    <recommendedName>
        <fullName evidence="4">Response regulatory domain-containing protein</fullName>
    </recommendedName>
</protein>
<dbReference type="InterPro" id="IPR050595">
    <property type="entry name" value="Bact_response_regulator"/>
</dbReference>